<dbReference type="RefSeq" id="WP_200504243.1">
    <property type="nucleotide sequence ID" value="NZ_JAEHFX010000001.1"/>
</dbReference>
<evidence type="ECO:0000313" key="2">
    <source>
        <dbReference type="Proteomes" id="UP000644147"/>
    </source>
</evidence>
<sequence length="179" mass="20490">MASKIYPAPTSNNLSDYTGTVSQLNNFLEENPETFPVMFREMLHNPDARVRLRMGNAVEKAARKTPALLIPYKKEILSATSQRQENEIIWHIALLLGYLELEEDDLALAVNALFNWLHTLPHKFVKVNCLQTLAVLARQHDWLQPEVREALHAALEHESAAIRARARILLKTFKATKKR</sequence>
<keyword evidence="2" id="KW-1185">Reference proteome</keyword>
<protein>
    <recommendedName>
        <fullName evidence="3">HEAT repeat domain-containing protein</fullName>
    </recommendedName>
</protein>
<name>A0ABS1BX75_9BACT</name>
<proteinExistence type="predicted"/>
<dbReference type="InterPro" id="IPR011989">
    <property type="entry name" value="ARM-like"/>
</dbReference>
<accession>A0ABS1BX75</accession>
<evidence type="ECO:0000313" key="1">
    <source>
        <dbReference type="EMBL" id="MBK0401618.1"/>
    </source>
</evidence>
<comment type="caution">
    <text evidence="1">The sequence shown here is derived from an EMBL/GenBank/DDBJ whole genome shotgun (WGS) entry which is preliminary data.</text>
</comment>
<dbReference type="Gene3D" id="1.25.10.10">
    <property type="entry name" value="Leucine-rich Repeat Variant"/>
    <property type="match status" value="1"/>
</dbReference>
<dbReference type="EMBL" id="JAEHFX010000001">
    <property type="protein sequence ID" value="MBK0401618.1"/>
    <property type="molecule type" value="Genomic_DNA"/>
</dbReference>
<gene>
    <name evidence="1" type="ORF">I5M27_01395</name>
</gene>
<dbReference type="Proteomes" id="UP000644147">
    <property type="component" value="Unassembled WGS sequence"/>
</dbReference>
<evidence type="ECO:0008006" key="3">
    <source>
        <dbReference type="Google" id="ProtNLM"/>
    </source>
</evidence>
<dbReference type="InterPro" id="IPR016024">
    <property type="entry name" value="ARM-type_fold"/>
</dbReference>
<reference evidence="1 2" key="1">
    <citation type="submission" date="2020-12" db="EMBL/GenBank/DDBJ databases">
        <title>Bacterial novel species Adhaeribacter sp. BT258 isolated from soil.</title>
        <authorList>
            <person name="Jung H.-Y."/>
        </authorList>
    </citation>
    <scope>NUCLEOTIDE SEQUENCE [LARGE SCALE GENOMIC DNA]</scope>
    <source>
        <strain evidence="1 2">BT258</strain>
    </source>
</reference>
<dbReference type="SUPFAM" id="SSF48371">
    <property type="entry name" value="ARM repeat"/>
    <property type="match status" value="1"/>
</dbReference>
<organism evidence="1 2">
    <name type="scientific">Adhaeribacter terrigena</name>
    <dbReference type="NCBI Taxonomy" id="2793070"/>
    <lineage>
        <taxon>Bacteria</taxon>
        <taxon>Pseudomonadati</taxon>
        <taxon>Bacteroidota</taxon>
        <taxon>Cytophagia</taxon>
        <taxon>Cytophagales</taxon>
        <taxon>Hymenobacteraceae</taxon>
        <taxon>Adhaeribacter</taxon>
    </lineage>
</organism>